<accession>A0ABS9NQD4</accession>
<dbReference type="InterPro" id="IPR027417">
    <property type="entry name" value="P-loop_NTPase"/>
</dbReference>
<protein>
    <submittedName>
        <fullName evidence="2">Zonular occludens toxin domain-containing protein</fullName>
    </submittedName>
</protein>
<feature type="domain" description="Zona occludens toxin N-terminal" evidence="1">
    <location>
        <begin position="1"/>
        <end position="175"/>
    </location>
</feature>
<name>A0ABS9NQD4_9NEIS</name>
<dbReference type="SUPFAM" id="SSF52540">
    <property type="entry name" value="P-loop containing nucleoside triphosphate hydrolases"/>
    <property type="match status" value="1"/>
</dbReference>
<dbReference type="Gene3D" id="3.40.50.300">
    <property type="entry name" value="P-loop containing nucleotide triphosphate hydrolases"/>
    <property type="match status" value="1"/>
</dbReference>
<keyword evidence="3" id="KW-1185">Reference proteome</keyword>
<organism evidence="2 3">
    <name type="scientific">Kingella pumchi</name>
    <dbReference type="NCBI Taxonomy" id="2779506"/>
    <lineage>
        <taxon>Bacteria</taxon>
        <taxon>Pseudomonadati</taxon>
        <taxon>Pseudomonadota</taxon>
        <taxon>Betaproteobacteria</taxon>
        <taxon>Neisseriales</taxon>
        <taxon>Neisseriaceae</taxon>
        <taxon>Kingella</taxon>
    </lineage>
</organism>
<dbReference type="Proteomes" id="UP001298424">
    <property type="component" value="Unassembled WGS sequence"/>
</dbReference>
<evidence type="ECO:0000313" key="3">
    <source>
        <dbReference type="Proteomes" id="UP001298424"/>
    </source>
</evidence>
<dbReference type="Pfam" id="PF05707">
    <property type="entry name" value="Zot"/>
    <property type="match status" value="1"/>
</dbReference>
<evidence type="ECO:0000313" key="2">
    <source>
        <dbReference type="EMBL" id="MCG6505002.1"/>
    </source>
</evidence>
<dbReference type="RefSeq" id="WP_238748564.1">
    <property type="nucleotide sequence ID" value="NZ_JAKOOW010000072.1"/>
</dbReference>
<dbReference type="EMBL" id="JAKOOW010000072">
    <property type="protein sequence ID" value="MCG6505002.1"/>
    <property type="molecule type" value="Genomic_DNA"/>
</dbReference>
<evidence type="ECO:0000259" key="1">
    <source>
        <dbReference type="Pfam" id="PF05707"/>
    </source>
</evidence>
<comment type="caution">
    <text evidence="2">The sequence shown here is derived from an EMBL/GenBank/DDBJ whole genome shotgun (WGS) entry which is preliminary data.</text>
</comment>
<dbReference type="InterPro" id="IPR008900">
    <property type="entry name" value="Zot_N"/>
</dbReference>
<proteinExistence type="predicted"/>
<sequence length="347" mass="37833">MISLITGVPGSGKTAWLVYQLMTRADLKDRPLYVFNIPDLKVPHEKITEEQARTWPEWAPTGALFVMDECQKVFRPRRSGSDVPAYVSEFETHRHRGLDFFLLTQNPRLIDANVRDLVGEHRHIGKTLIGLRRMLYWNSGGAKNPAARRDIAEASTSVFFLPKKAFGMYKSAEEHTVVSGKLAKGVYVLPIALAATAYGVYVLKGRYDAHTAPNVQAAQAAKPQASGERAALAISEPDAGGYYPSASAPAPAVERPVITAEMYTPAIPGKPWTAPVYSPHNTQITTMPYPVACVQSDTGCTCYTDQATPIRDMDDGICRDFVANGIYNPYLQDENPAPAAPAAAPPG</sequence>
<gene>
    <name evidence="2" type="ORF">MB824_10910</name>
</gene>
<reference evidence="2 3" key="1">
    <citation type="submission" date="2022-02" db="EMBL/GenBank/DDBJ databases">
        <title>Genome sequence data of Kingella unionensis sp. nov. strain CICC 24913 (CCUG 75125).</title>
        <authorList>
            <person name="Xiao M."/>
        </authorList>
    </citation>
    <scope>NUCLEOTIDE SEQUENCE [LARGE SCALE GENOMIC DNA]</scope>
    <source>
        <strain evidence="2 3">CICC 24913</strain>
    </source>
</reference>